<dbReference type="InterPro" id="IPR001102">
    <property type="entry name" value="Transglutaminase_N"/>
</dbReference>
<name>A0ABV0NBL1_9TELE</name>
<evidence type="ECO:0000313" key="3">
    <source>
        <dbReference type="EMBL" id="MEQ2168754.1"/>
    </source>
</evidence>
<dbReference type="PANTHER" id="PTHR11590:SF6">
    <property type="entry name" value="PROTEIN-GLUTAMINE GAMMA-GLUTAMYLTRANSFERASE 2"/>
    <property type="match status" value="1"/>
</dbReference>
<feature type="non-terminal residue" evidence="3">
    <location>
        <position position="1"/>
    </location>
</feature>
<protein>
    <recommendedName>
        <fullName evidence="2">Transglutaminase N-terminal domain-containing protein</fullName>
    </recommendedName>
</protein>
<dbReference type="Pfam" id="PF00868">
    <property type="entry name" value="Transglut_N"/>
    <property type="match status" value="1"/>
</dbReference>
<comment type="caution">
    <text evidence="3">The sequence shown here is derived from an EMBL/GenBank/DDBJ whole genome shotgun (WGS) entry which is preliminary data.</text>
</comment>
<evidence type="ECO:0000313" key="4">
    <source>
        <dbReference type="Proteomes" id="UP001476798"/>
    </source>
</evidence>
<dbReference type="EMBL" id="JAHRIO010031497">
    <property type="protein sequence ID" value="MEQ2168754.1"/>
    <property type="molecule type" value="Genomic_DNA"/>
</dbReference>
<evidence type="ECO:0000256" key="1">
    <source>
        <dbReference type="ARBA" id="ARBA00005968"/>
    </source>
</evidence>
<organism evidence="3 4">
    <name type="scientific">Goodea atripinnis</name>
    <dbReference type="NCBI Taxonomy" id="208336"/>
    <lineage>
        <taxon>Eukaryota</taxon>
        <taxon>Metazoa</taxon>
        <taxon>Chordata</taxon>
        <taxon>Craniata</taxon>
        <taxon>Vertebrata</taxon>
        <taxon>Euteleostomi</taxon>
        <taxon>Actinopterygii</taxon>
        <taxon>Neopterygii</taxon>
        <taxon>Teleostei</taxon>
        <taxon>Neoteleostei</taxon>
        <taxon>Acanthomorphata</taxon>
        <taxon>Ovalentaria</taxon>
        <taxon>Atherinomorphae</taxon>
        <taxon>Cyprinodontiformes</taxon>
        <taxon>Goodeidae</taxon>
        <taxon>Goodea</taxon>
    </lineage>
</organism>
<feature type="domain" description="Transglutaminase N-terminal" evidence="2">
    <location>
        <begin position="3"/>
        <end position="55"/>
    </location>
</feature>
<dbReference type="InterPro" id="IPR038765">
    <property type="entry name" value="Papain-like_cys_pep_sf"/>
</dbReference>
<dbReference type="InterPro" id="IPR050779">
    <property type="entry name" value="Transglutaminase"/>
</dbReference>
<dbReference type="SUPFAM" id="SSF81296">
    <property type="entry name" value="E set domains"/>
    <property type="match status" value="1"/>
</dbReference>
<dbReference type="Proteomes" id="UP001476798">
    <property type="component" value="Unassembled WGS sequence"/>
</dbReference>
<comment type="similarity">
    <text evidence="1">Belongs to the transglutaminase superfamily. Transglutaminase family.</text>
</comment>
<dbReference type="InterPro" id="IPR013783">
    <property type="entry name" value="Ig-like_fold"/>
</dbReference>
<proteinExistence type="inferred from homology"/>
<sequence>IRRVDLHCKTNNAAHNTDEITTRQLIVRRGQPFSITLEMAFAFQTSDILQLTVETADAPVGRYSLSAELKSGTAVKESLVVLFNPWCRVMRFFGIPCRVVTNFQSAHDTDNSLTIDEYFDEYGFKPKQSLDNIW</sequence>
<reference evidence="3 4" key="1">
    <citation type="submission" date="2021-06" db="EMBL/GenBank/DDBJ databases">
        <authorList>
            <person name="Palmer J.M."/>
        </authorList>
    </citation>
    <scope>NUCLEOTIDE SEQUENCE [LARGE SCALE GENOMIC DNA]</scope>
    <source>
        <strain evidence="3 4">GA_2019</strain>
        <tissue evidence="3">Muscle</tissue>
    </source>
</reference>
<dbReference type="Gene3D" id="3.90.260.10">
    <property type="entry name" value="Transglutaminase-like"/>
    <property type="match status" value="1"/>
</dbReference>
<evidence type="ECO:0000259" key="2">
    <source>
        <dbReference type="Pfam" id="PF00868"/>
    </source>
</evidence>
<gene>
    <name evidence="3" type="ORF">GOODEAATRI_018060</name>
</gene>
<dbReference type="SUPFAM" id="SSF54001">
    <property type="entry name" value="Cysteine proteinases"/>
    <property type="match status" value="1"/>
</dbReference>
<dbReference type="PANTHER" id="PTHR11590">
    <property type="entry name" value="PROTEIN-GLUTAMINE GAMMA-GLUTAMYLTRANSFERASE"/>
    <property type="match status" value="1"/>
</dbReference>
<dbReference type="InterPro" id="IPR036985">
    <property type="entry name" value="Transglutaminase-like_sf"/>
</dbReference>
<accession>A0ABV0NBL1</accession>
<dbReference type="InterPro" id="IPR014756">
    <property type="entry name" value="Ig_E-set"/>
</dbReference>
<keyword evidence="4" id="KW-1185">Reference proteome</keyword>
<dbReference type="Gene3D" id="2.60.40.10">
    <property type="entry name" value="Immunoglobulins"/>
    <property type="match status" value="1"/>
</dbReference>